<organism evidence="1 2">
    <name type="scientific">Leptotrichia hofstadii F0254</name>
    <dbReference type="NCBI Taxonomy" id="634994"/>
    <lineage>
        <taxon>Bacteria</taxon>
        <taxon>Fusobacteriati</taxon>
        <taxon>Fusobacteriota</taxon>
        <taxon>Fusobacteriia</taxon>
        <taxon>Fusobacteriales</taxon>
        <taxon>Leptotrichiaceae</taxon>
        <taxon>Leptotrichia</taxon>
    </lineage>
</organism>
<gene>
    <name evidence="1" type="ORF">GCWU000323_01476</name>
</gene>
<name>C9MY54_9FUSO</name>
<comment type="caution">
    <text evidence="1">The sequence shown here is derived from an EMBL/GenBank/DDBJ whole genome shotgun (WGS) entry which is preliminary data.</text>
</comment>
<proteinExistence type="predicted"/>
<reference evidence="1 2" key="1">
    <citation type="submission" date="2009-09" db="EMBL/GenBank/DDBJ databases">
        <authorList>
            <person name="Weinstock G."/>
            <person name="Sodergren E."/>
            <person name="Clifton S."/>
            <person name="Fulton L."/>
            <person name="Fulton B."/>
            <person name="Courtney L."/>
            <person name="Fronick C."/>
            <person name="Harrison M."/>
            <person name="Strong C."/>
            <person name="Farmer C."/>
            <person name="Delahaunty K."/>
            <person name="Markovic C."/>
            <person name="Hall O."/>
            <person name="Minx P."/>
            <person name="Tomlinson C."/>
            <person name="Mitreva M."/>
            <person name="Nelson J."/>
            <person name="Hou S."/>
            <person name="Wollam A."/>
            <person name="Pepin K.H."/>
            <person name="Johnson M."/>
            <person name="Bhonagiri V."/>
            <person name="Nash W.E."/>
            <person name="Warren W."/>
            <person name="Chinwalla A."/>
            <person name="Mardis E.R."/>
            <person name="Wilson R.K."/>
        </authorList>
    </citation>
    <scope>NUCLEOTIDE SEQUENCE [LARGE SCALE GENOMIC DNA]</scope>
    <source>
        <strain evidence="1 2">F0254</strain>
    </source>
</reference>
<evidence type="ECO:0000313" key="2">
    <source>
        <dbReference type="Proteomes" id="UP000006233"/>
    </source>
</evidence>
<dbReference type="EMBL" id="ACVB02000010">
    <property type="protein sequence ID" value="EEX74434.1"/>
    <property type="molecule type" value="Genomic_DNA"/>
</dbReference>
<sequence>MIFSAYNDNKKDGEKKMRKASNLLACKLKHYKKRTMNRRGNCDKKAR</sequence>
<dbReference type="Proteomes" id="UP000006233">
    <property type="component" value="Unassembled WGS sequence"/>
</dbReference>
<evidence type="ECO:0000313" key="1">
    <source>
        <dbReference type="EMBL" id="EEX74434.1"/>
    </source>
</evidence>
<dbReference type="AlphaFoldDB" id="C9MY54"/>
<dbReference type="STRING" id="634994.GCWU000323_01476"/>
<accession>C9MY54</accession>
<protein>
    <submittedName>
        <fullName evidence="1">Uncharacterized protein</fullName>
    </submittedName>
</protein>
<dbReference type="HOGENOM" id="CLU_3169748_0_0_0"/>